<dbReference type="GO" id="GO:0031514">
    <property type="term" value="C:motile cilium"/>
    <property type="evidence" value="ECO:0007669"/>
    <property type="project" value="InterPro"/>
</dbReference>
<keyword evidence="8" id="KW-0282">Flagellum</keyword>
<name>A0A504Y4S8_LEIDO</name>
<feature type="region of interest" description="Disordered" evidence="7">
    <location>
        <begin position="650"/>
        <end position="703"/>
    </location>
</feature>
<accession>A0A504Y4S8</accession>
<keyword evidence="5" id="KW-0677">Repeat</keyword>
<dbReference type="PROSITE" id="PS51450">
    <property type="entry name" value="LRR"/>
    <property type="match status" value="1"/>
</dbReference>
<feature type="region of interest" description="Disordered" evidence="7">
    <location>
        <begin position="1307"/>
        <end position="1327"/>
    </location>
</feature>
<feature type="compositionally biased region" description="Low complexity" evidence="7">
    <location>
        <begin position="1529"/>
        <end position="1543"/>
    </location>
</feature>
<proteinExistence type="predicted"/>
<evidence type="ECO:0000256" key="6">
    <source>
        <dbReference type="SAM" id="Coils"/>
    </source>
</evidence>
<feature type="region of interest" description="Disordered" evidence="7">
    <location>
        <begin position="1523"/>
        <end position="1550"/>
    </location>
</feature>
<evidence type="ECO:0000313" key="9">
    <source>
        <dbReference type="Proteomes" id="UP000318447"/>
    </source>
</evidence>
<dbReference type="Proteomes" id="UP000318447">
    <property type="component" value="Unassembled WGS sequence"/>
</dbReference>
<dbReference type="VEuPathDB" id="TriTrypDB:LdCL_070008200"/>
<keyword evidence="4" id="KW-0433">Leucine-rich repeat</keyword>
<keyword evidence="3" id="KW-0963">Cytoplasm</keyword>
<dbReference type="Gene3D" id="3.80.10.10">
    <property type="entry name" value="Ribonuclease Inhibitor"/>
    <property type="match status" value="1"/>
</dbReference>
<evidence type="ECO:0000256" key="2">
    <source>
        <dbReference type="ARBA" id="ARBA00014223"/>
    </source>
</evidence>
<comment type="caution">
    <text evidence="8">The sequence shown here is derived from an EMBL/GenBank/DDBJ whole genome shotgun (WGS) entry which is preliminary data.</text>
</comment>
<keyword evidence="8" id="KW-0966">Cell projection</keyword>
<dbReference type="InterPro" id="IPR032675">
    <property type="entry name" value="LRR_dom_sf"/>
</dbReference>
<organism evidence="8 9">
    <name type="scientific">Leishmania donovani</name>
    <dbReference type="NCBI Taxonomy" id="5661"/>
    <lineage>
        <taxon>Eukaryota</taxon>
        <taxon>Discoba</taxon>
        <taxon>Euglenozoa</taxon>
        <taxon>Kinetoplastea</taxon>
        <taxon>Metakinetoplastina</taxon>
        <taxon>Trypanosomatida</taxon>
        <taxon>Trypanosomatidae</taxon>
        <taxon>Leishmaniinae</taxon>
        <taxon>Leishmania</taxon>
    </lineage>
</organism>
<feature type="region of interest" description="Disordered" evidence="7">
    <location>
        <begin position="1133"/>
        <end position="1180"/>
    </location>
</feature>
<feature type="compositionally biased region" description="Low complexity" evidence="7">
    <location>
        <begin position="670"/>
        <end position="703"/>
    </location>
</feature>
<dbReference type="GO" id="GO:0005737">
    <property type="term" value="C:cytoplasm"/>
    <property type="evidence" value="ECO:0007669"/>
    <property type="project" value="UniProtKB-SubCell"/>
</dbReference>
<evidence type="ECO:0000256" key="4">
    <source>
        <dbReference type="ARBA" id="ARBA00022614"/>
    </source>
</evidence>
<dbReference type="InterPro" id="IPR007824">
    <property type="entry name" value="Flagellar_rod"/>
</dbReference>
<dbReference type="InterPro" id="IPR001611">
    <property type="entry name" value="Leu-rich_rpt"/>
</dbReference>
<gene>
    <name evidence="8" type="ORF">CGC21_10190</name>
</gene>
<dbReference type="Pfam" id="PF05149">
    <property type="entry name" value="Flagellar_rod"/>
    <property type="match status" value="1"/>
</dbReference>
<dbReference type="PANTHER" id="PTHR46545">
    <property type="entry name" value="LEUCINE-RICH REPEAT-CONTAINING PROTEIN 51"/>
    <property type="match status" value="1"/>
</dbReference>
<reference evidence="9" key="1">
    <citation type="submission" date="2019-02" db="EMBL/GenBank/DDBJ databases">
        <title>FDA dAtabase for Regulatory Grade micrObial Sequences (FDA-ARGOS): Supporting development and validation of Infectious Disease Dx tests.</title>
        <authorList>
            <person name="Duncan R."/>
            <person name="Fisher C."/>
            <person name="Tallon L."/>
            <person name="Sadzewicz L."/>
            <person name="Sengamalay N."/>
            <person name="Ott S."/>
            <person name="Godinez A."/>
            <person name="Nagaraj S."/>
            <person name="Vavikolanu K."/>
            <person name="Nadendla S."/>
            <person name="Aluvathingal J."/>
            <person name="Sichtig H."/>
        </authorList>
    </citation>
    <scope>NUCLEOTIDE SEQUENCE [LARGE SCALE GENOMIC DNA]</scope>
    <source>
        <strain evidence="9">FDAARGOS_361</strain>
    </source>
</reference>
<dbReference type="VEuPathDB" id="TriTrypDB:LDHU3_07.0390"/>
<feature type="compositionally biased region" description="Low complexity" evidence="7">
    <location>
        <begin position="911"/>
        <end position="934"/>
    </location>
</feature>
<evidence type="ECO:0000313" key="8">
    <source>
        <dbReference type="EMBL" id="TPP52447.1"/>
    </source>
</evidence>
<feature type="coiled-coil region" evidence="6">
    <location>
        <begin position="299"/>
        <end position="333"/>
    </location>
</feature>
<evidence type="ECO:0000256" key="3">
    <source>
        <dbReference type="ARBA" id="ARBA00022490"/>
    </source>
</evidence>
<keyword evidence="8" id="KW-0969">Cilium</keyword>
<feature type="region of interest" description="Disordered" evidence="7">
    <location>
        <begin position="883"/>
        <end position="965"/>
    </location>
</feature>
<sequence length="1550" mass="169528">MPHSGYRAKPFVPQPPKDALMMLRSHIGYDDLQSGGSDQPVSFLRSAAGRTYLADGSSALSSTQLTAAQKLLPLTGRSSQAALDAARLEPPIEHASVMYHGCQQAVLNAELREKVEAHCKHWSARVEELQALLSDLPTESALHNTRAVENLHSYLGAYRCTEDMLVTPSEVAEQHALRTPVPEIDVMSQMPAIPMDTMRRALDDLLRSPYLLAPLDTHLAHLSLLDKLGQLSWSGEGEVTVPPSKKPRGQRAAARKDCTVNESEETGVVLQAEEAAAEEDIYPSRAAVAMHERLHYNPGDYAQRELKKSEEALRELQDRVQTAKRQKEEAIDAADPLTALRNLHAQVDFSNDLLLLYRARMALVSLHSDDTRDFRRDVVDLIDDSHQSVQAVHRYAREALPSVQHDVRALTEVVRQTQQQLIAMQATEAAADADMRSHLCDMDKAARVLWEEVGALLEKIAENARERGHYAQKCMSLREQRAKEAAAVHAQLQAQSAHCERLCRCEEVLTRWNQAGDLFGKYVDACVPKLLKHLAAVEESDADLAQREAEEYVGYYEQFVYAAEEARAKRCTQADRMRLLQRSTLLNQERASDTMDPDAAAHAQRLDDVSRELDEVQLYLKYVSDMEADRKAEVDPVLRGVLARQTQAQLITTGEEGEAEKPLPTPGMLEDAPAASAADAKPSPASPSTASEATKSTAAAPATAAGDGAVSDYLSQQGQLLGQEMQAVETKWTGLRHSREELQAMEEKYKNGDDIRALLGMEYEQVEYGRRVVTEAIISQDINDYYDVLSPQVLLVTHFPYPSASVDSNMQAVHRWVQIVNINTGNQLSAAAAAPAPTAGACSARSQKRRARELLQRQEQWRITQQQRYDSFRKLRELHHSCVADEGDGDNDVGGTGSTDGAARDGKEDAAAASEQCAADGRGAPAAPQPQRQQTRTDKQRLGQTFAKATSARDHASNGGGSAAAAAAARAADGVHWFQQQQVRVQLQPPEQHTRSSTFLSSDVSADAVTITEGKLLVSYRFFQLLHWIVSSDGKTAPPAHIAPIEVDLQLRKDILQEAEVLAPPPAPTTVQEAYSQLGQQFTERNQPLSCVRTVWGTDHLLFEDKIFFDDGLIVTIHRRMLTVPEVLTRAAPAASSSPKTLRELPPAPLSSPQTRLSEKGSAASLPTGKGGLTRKREQHLSAARSEQVYHAVEAFYGMTATRVDACSNAWALLDFSFVKATEPSMLLRLTPVSGHVHVNRLPRAAADPRLSQGIFLNQENDPTKPQQSGSSRTLIKARNKYGEEEAYEFQTQRHCFSFYEDGSGRGAGGGDAGAPQRNGNRALGGDGGAGAARYDASCVRVSGCHMQAKMDQLVPVLRRLVVNCLLTLHTLDLSQNNISSLPDLSLLPLQSLRLHGNAIADWRVVEARIAPLPYLGVLTLHGNPIAEDTEIEAVAGNSSKTAARDAHCAGTVGKAAKGSRADGDSNYWKRLLALLLRSPDRVAPLRQVDFVTLTGQDYNMAGAYEMFTRGQTGLLAKARSMMGSRTQTKPAGATTSSSSKSAHVVAWRG</sequence>
<dbReference type="EMBL" id="RHLC01000029">
    <property type="protein sequence ID" value="TPP52447.1"/>
    <property type="molecule type" value="Genomic_DNA"/>
</dbReference>
<protein>
    <recommendedName>
        <fullName evidence="2">Leucine-rich repeat-containing protein 51</fullName>
    </recommendedName>
</protein>
<keyword evidence="6" id="KW-0175">Coiled coil</keyword>
<dbReference type="SUPFAM" id="SSF52058">
    <property type="entry name" value="L domain-like"/>
    <property type="match status" value="1"/>
</dbReference>
<dbReference type="GO" id="GO:0005516">
    <property type="term" value="F:calmodulin binding"/>
    <property type="evidence" value="ECO:0007669"/>
    <property type="project" value="InterPro"/>
</dbReference>
<dbReference type="PANTHER" id="PTHR46545:SF1">
    <property type="entry name" value="LEUCINE-RICH REPEAT-CONTAINING PROTEIN 51"/>
    <property type="match status" value="1"/>
</dbReference>
<dbReference type="VEuPathDB" id="TriTrypDB:LdBPK_070470.1"/>
<evidence type="ECO:0000256" key="1">
    <source>
        <dbReference type="ARBA" id="ARBA00004496"/>
    </source>
</evidence>
<evidence type="ECO:0000256" key="5">
    <source>
        <dbReference type="ARBA" id="ARBA00022737"/>
    </source>
</evidence>
<comment type="subcellular location">
    <subcellularLocation>
        <location evidence="1">Cytoplasm</location>
    </subcellularLocation>
</comment>
<evidence type="ECO:0000256" key="7">
    <source>
        <dbReference type="SAM" id="MobiDB-lite"/>
    </source>
</evidence>